<keyword evidence="2" id="KW-0804">Transcription</keyword>
<protein>
    <recommendedName>
        <fullName evidence="3">Mga helix-turn-helix domain-containing protein</fullName>
    </recommendedName>
</protein>
<dbReference type="Proteomes" id="UP000198868">
    <property type="component" value="Unassembled WGS sequence"/>
</dbReference>
<dbReference type="PANTHER" id="PTHR30185">
    <property type="entry name" value="CRYPTIC BETA-GLUCOSIDE BGL OPERON ANTITERMINATOR"/>
    <property type="match status" value="1"/>
</dbReference>
<dbReference type="RefSeq" id="WP_013231153.1">
    <property type="nucleotide sequence ID" value="NZ_FBSX01000022.1"/>
</dbReference>
<dbReference type="InterPro" id="IPR036388">
    <property type="entry name" value="WH-like_DNA-bd_sf"/>
</dbReference>
<dbReference type="PANTHER" id="PTHR30185:SF18">
    <property type="entry name" value="TRANSCRIPTIONAL REGULATOR MTLR"/>
    <property type="match status" value="1"/>
</dbReference>
<dbReference type="EMBL" id="FBTB01000019">
    <property type="protein sequence ID" value="CUW16655.1"/>
    <property type="molecule type" value="Genomic_DNA"/>
</dbReference>
<evidence type="ECO:0000313" key="4">
    <source>
        <dbReference type="EMBL" id="CUW08783.1"/>
    </source>
</evidence>
<keyword evidence="7" id="KW-1185">Reference proteome</keyword>
<name>A0AAN2UFW9_9LACO</name>
<dbReference type="Pfam" id="PF05043">
    <property type="entry name" value="Mga"/>
    <property type="match status" value="1"/>
</dbReference>
<dbReference type="Proteomes" id="UP000199047">
    <property type="component" value="Unassembled WGS sequence"/>
</dbReference>
<evidence type="ECO:0000256" key="2">
    <source>
        <dbReference type="ARBA" id="ARBA00023163"/>
    </source>
</evidence>
<comment type="caution">
    <text evidence="4">The sequence shown here is derived from an EMBL/GenBank/DDBJ whole genome shotgun (WGS) entry which is preliminary data.</text>
</comment>
<evidence type="ECO:0000313" key="5">
    <source>
        <dbReference type="EMBL" id="CUW16655.1"/>
    </source>
</evidence>
<evidence type="ECO:0000259" key="3">
    <source>
        <dbReference type="Pfam" id="PF05043"/>
    </source>
</evidence>
<sequence>MLINFLSKKKQRQLAILQSLFTNTTNGFPYLVKEFDITEVQLTHDIEDINKTVQTIAHQKLVDTSNKHNYTVNIDDIHLYQQLEFHYLNDSLTFQICSEIITHRHLPFNNLCDKLAISTSHCYRVLKQLNSILDQFNIVITIDQHTVPVFTGNEINIRVFIFSFVKYCFPRTNWPFPTISRAETISDFNLLSPNNKLAPSFAEEITLLLAVMKIRLSKSYFAEPMSEYVQTLLQKFVVSDYNTFKSLFFQKKMTDNNIIKVEFFYLNFFAHLLLPNLIEENHAISLGTIISHSHLSADIFVNKLTAKWQERFNLDLASDDLAKVKYFCLIFYVLAFHIHLNIIEILKSDATFLNDKRTINTAAMHDIRSFLTTTLPTIGHNNPCRDLPQDFAIDYFSNLFFFSTQTYKQQQVTIYMHFADYSVREFLKTKLKTIYTPLAVKTVDNINTADIILTDTFDIIVPNKKCIVIRNVFNPQELQTMLTAIDNSLFLSAKR</sequence>
<dbReference type="EMBL" id="FBTU01000013">
    <property type="protein sequence ID" value="CUW08783.1"/>
    <property type="molecule type" value="Genomic_DNA"/>
</dbReference>
<proteinExistence type="predicted"/>
<dbReference type="AlphaFoldDB" id="A0AAN2UFW9"/>
<evidence type="ECO:0000313" key="7">
    <source>
        <dbReference type="Proteomes" id="UP000199047"/>
    </source>
</evidence>
<dbReference type="InterPro" id="IPR050661">
    <property type="entry name" value="BglG_antiterminators"/>
</dbReference>
<dbReference type="InterPro" id="IPR007737">
    <property type="entry name" value="Mga_HTH"/>
</dbReference>
<evidence type="ECO:0000256" key="1">
    <source>
        <dbReference type="ARBA" id="ARBA00023015"/>
    </source>
</evidence>
<keyword evidence="1" id="KW-0805">Transcription regulation</keyword>
<dbReference type="GeneID" id="34301479"/>
<organism evidence="4 6">
    <name type="scientific">Leuconostoc inhae</name>
    <dbReference type="NCBI Taxonomy" id="178001"/>
    <lineage>
        <taxon>Bacteria</taxon>
        <taxon>Bacillati</taxon>
        <taxon>Bacillota</taxon>
        <taxon>Bacilli</taxon>
        <taxon>Lactobacillales</taxon>
        <taxon>Lactobacillaceae</taxon>
        <taxon>Leuconostoc</taxon>
    </lineage>
</organism>
<gene>
    <name evidence="5" type="ORF">KSL4_0551</name>
    <name evidence="4" type="ORF">PL111_0060</name>
</gene>
<reference evidence="6 7" key="1">
    <citation type="submission" date="2015-12" db="EMBL/GenBank/DDBJ databases">
        <authorList>
            <person name="Andreevskaya M."/>
        </authorList>
    </citation>
    <scope>NUCLEOTIDE SEQUENCE [LARGE SCALE GENOMIC DNA]</scope>
    <source>
        <strain evidence="5 7">KSL4-2</strain>
        <strain evidence="4 6">PL111</strain>
    </source>
</reference>
<dbReference type="Gene3D" id="1.10.10.10">
    <property type="entry name" value="Winged helix-like DNA-binding domain superfamily/Winged helix DNA-binding domain"/>
    <property type="match status" value="1"/>
</dbReference>
<feature type="domain" description="Mga helix-turn-helix" evidence="3">
    <location>
        <begin position="81"/>
        <end position="164"/>
    </location>
</feature>
<evidence type="ECO:0000313" key="6">
    <source>
        <dbReference type="Proteomes" id="UP000198868"/>
    </source>
</evidence>
<accession>A0AAN2UFW9</accession>